<dbReference type="EMBL" id="MN740010">
    <property type="protein sequence ID" value="QHT83627.1"/>
    <property type="molecule type" value="Genomic_DNA"/>
</dbReference>
<organism evidence="1">
    <name type="scientific">viral metagenome</name>
    <dbReference type="NCBI Taxonomy" id="1070528"/>
    <lineage>
        <taxon>unclassified sequences</taxon>
        <taxon>metagenomes</taxon>
        <taxon>organismal metagenomes</taxon>
    </lineage>
</organism>
<accession>A0A6C0HTK2</accession>
<proteinExistence type="predicted"/>
<reference evidence="1" key="1">
    <citation type="journal article" date="2020" name="Nature">
        <title>Giant virus diversity and host interactions through global metagenomics.</title>
        <authorList>
            <person name="Schulz F."/>
            <person name="Roux S."/>
            <person name="Paez-Espino D."/>
            <person name="Jungbluth S."/>
            <person name="Walsh D.A."/>
            <person name="Denef V.J."/>
            <person name="McMahon K.D."/>
            <person name="Konstantinidis K.T."/>
            <person name="Eloe-Fadrosh E.A."/>
            <person name="Kyrpides N.C."/>
            <person name="Woyke T."/>
        </authorList>
    </citation>
    <scope>NUCLEOTIDE SEQUENCE</scope>
    <source>
        <strain evidence="1">GVMAG-M-3300023184-168</strain>
    </source>
</reference>
<sequence length="145" mass="17468">MLNIQKFFKRRKTLKNKIHKYISKKQDICCEEDIDRNFVIKQIIEKYKNICKILDEPDEYLNYIDNDLVKFIGYKVDLKKNKDNEGIKLCDEMHKRMYENNMVNEEKVEKILHDVPLYFLLSFLGYASYKEKGFSSHKENLSISV</sequence>
<evidence type="ECO:0000313" key="1">
    <source>
        <dbReference type="EMBL" id="QHT83627.1"/>
    </source>
</evidence>
<name>A0A6C0HTK2_9ZZZZ</name>
<protein>
    <submittedName>
        <fullName evidence="1">Uncharacterized protein</fullName>
    </submittedName>
</protein>
<dbReference type="AlphaFoldDB" id="A0A6C0HTK2"/>